<dbReference type="SMART" id="SM00155">
    <property type="entry name" value="PLDc"/>
    <property type="match status" value="2"/>
</dbReference>
<keyword evidence="5" id="KW-0479">Metal-binding</keyword>
<evidence type="ECO:0000256" key="10">
    <source>
        <dbReference type="ARBA" id="ARBA00023098"/>
    </source>
</evidence>
<dbReference type="Gene3D" id="2.60.40.150">
    <property type="entry name" value="C2 domain"/>
    <property type="match status" value="1"/>
</dbReference>
<dbReference type="GO" id="GO:0046470">
    <property type="term" value="P:phosphatidylcholine metabolic process"/>
    <property type="evidence" value="ECO:0007669"/>
    <property type="project" value="InterPro"/>
</dbReference>
<dbReference type="Proteomes" id="UP000823388">
    <property type="component" value="Chromosome 1N"/>
</dbReference>
<keyword evidence="6" id="KW-0677">Repeat</keyword>
<dbReference type="PROSITE" id="PS50035">
    <property type="entry name" value="PLD"/>
    <property type="match status" value="2"/>
</dbReference>
<dbReference type="Gene3D" id="3.30.870.10">
    <property type="entry name" value="Endonuclease Chain A"/>
    <property type="match status" value="2"/>
</dbReference>
<keyword evidence="16" id="KW-1185">Reference proteome</keyword>
<evidence type="ECO:0000256" key="3">
    <source>
        <dbReference type="ARBA" id="ARBA00010683"/>
    </source>
</evidence>
<name>A0A8T0WLV2_PANVG</name>
<comment type="caution">
    <text evidence="15">The sequence shown here is derived from an EMBL/GenBank/DDBJ whole genome shotgun (WGS) entry which is preliminary data.</text>
</comment>
<comment type="cofactor">
    <cofactor evidence="2 11">
        <name>Ca(2+)</name>
        <dbReference type="ChEBI" id="CHEBI:29108"/>
    </cofactor>
</comment>
<comment type="similarity">
    <text evidence="3 11">Belongs to the phospholipase D family. C2-PLD subfamily.</text>
</comment>
<dbReference type="InterPro" id="IPR011402">
    <property type="entry name" value="PLipase_D_pln"/>
</dbReference>
<feature type="region of interest" description="Disordered" evidence="12">
    <location>
        <begin position="722"/>
        <end position="743"/>
    </location>
</feature>
<dbReference type="InterPro" id="IPR000008">
    <property type="entry name" value="C2_dom"/>
</dbReference>
<dbReference type="InterPro" id="IPR024632">
    <property type="entry name" value="PLipase_D_C"/>
</dbReference>
<evidence type="ECO:0000313" key="15">
    <source>
        <dbReference type="EMBL" id="KAG2648098.1"/>
    </source>
</evidence>
<dbReference type="AlphaFoldDB" id="A0A8T0WLV2"/>
<dbReference type="InterPro" id="IPR001736">
    <property type="entry name" value="PLipase_D/transphosphatidylase"/>
</dbReference>
<comment type="function">
    <text evidence="11">Hydrolyzes glycerol-phospholipids at the terminal phosphodiesteric bond.</text>
</comment>
<keyword evidence="7 11" id="KW-0378">Hydrolase</keyword>
<evidence type="ECO:0000256" key="2">
    <source>
        <dbReference type="ARBA" id="ARBA00001913"/>
    </source>
</evidence>
<dbReference type="SUPFAM" id="SSF56024">
    <property type="entry name" value="Phospholipase D/nuclease"/>
    <property type="match status" value="2"/>
</dbReference>
<dbReference type="PANTHER" id="PTHR18896:SF70">
    <property type="entry name" value="OS02G0120200 PROTEIN"/>
    <property type="match status" value="1"/>
</dbReference>
<dbReference type="GO" id="GO:0005886">
    <property type="term" value="C:plasma membrane"/>
    <property type="evidence" value="ECO:0007669"/>
    <property type="project" value="TreeGrafter"/>
</dbReference>
<dbReference type="Pfam" id="PF00168">
    <property type="entry name" value="C2"/>
    <property type="match status" value="1"/>
</dbReference>
<dbReference type="InterPro" id="IPR015679">
    <property type="entry name" value="PLipase_D_fam"/>
</dbReference>
<dbReference type="Pfam" id="PF12357">
    <property type="entry name" value="PLD_C"/>
    <property type="match status" value="1"/>
</dbReference>
<sequence length="911" mass="101442">MAASSPMYSSSAAAGPPLLHGDLDLTIHEARGLPNMDVLSTLLRRLCLCPPAARMMAPRPSRSVPDGESAHHRRRRRRKRQPHGHRVLPTSDPYAAVVVPGPPAATLARTYVFRNSEAPRWEASFLLPLAHRAARLELHVRDADPFGSDLIGTASLPAAAVLAAADRPIRSEWLALARPDGRGPPKPGSAIRISARFVPAGGSSTPAPWRPGGGSVPAYFPPRRGCDVRLYQDAHVEAGEVEGVPGAFEPGRCWEDLCLAVLGAQHLIYVVGWSVFTRVRLLRGAMSPEMAAMATEVKELGGVAVEDMSLGELLKYKSQEGVRVLLLVWDDRTSHDNFFLRTRGVMQTHDEETKKFFRHSSVICLLSPRYPSNKLGMLKQKLRPCRWWGRRAYTHHQKCVLVDTPASETTRRITAFLGGLDLCAGRYDTPGHTLFRGLRTVFHGDVYNPTFREAEEAELGPRQPWHDMHCRLDGPAAYDVLDNFEQRWRKTKRLHLRGVLGFGKKAHWKEDALLKLERIPWILSPAAADADDDDDEQQALQVLPEHDPERWHAQVFRSVDAGSVRRFPRPWDGEAMARHHLLCDKNLAVEQSIHTAYVRAIRSAKRFVYIESQCFIGSSHAWPSHRHAGAGNLVPMEVALRVAAKIRAGEPFAAYVVIPMWPEGDPGSGPAQETLFWQSQTMEMMYGVIAGEIERAGIRGAHPQQYLNFYCLGNREPEEELAGDGQCRWPPAGGRPDATSPKAMARRHRRFMVLVHSKGMIVDDEYVIVGSANINQRSLAGSRDTELAVGAYQPRHAGTRRPRGKVFGYRMSLWEEHLGREAVRRWPEAVRRPESRECVALVNDVARDNWERYAADDDDGRAGALRGHLMRYPVLVGADGKVAALPGHETFPDVGGRVLGSPNNLPDYLTL</sequence>
<evidence type="ECO:0000256" key="7">
    <source>
        <dbReference type="ARBA" id="ARBA00022801"/>
    </source>
</evidence>
<dbReference type="GO" id="GO:0009395">
    <property type="term" value="P:phospholipid catabolic process"/>
    <property type="evidence" value="ECO:0007669"/>
    <property type="project" value="TreeGrafter"/>
</dbReference>
<dbReference type="PIRSF" id="PIRSF036470">
    <property type="entry name" value="PLD_plant"/>
    <property type="match status" value="1"/>
</dbReference>
<feature type="compositionally biased region" description="Basic residues" evidence="12">
    <location>
        <begin position="71"/>
        <end position="86"/>
    </location>
</feature>
<protein>
    <recommendedName>
        <fullName evidence="4 11">Phospholipase D</fullName>
        <ecNumber evidence="4 11">3.1.4.4</ecNumber>
    </recommendedName>
</protein>
<dbReference type="GO" id="GO:0005509">
    <property type="term" value="F:calcium ion binding"/>
    <property type="evidence" value="ECO:0007669"/>
    <property type="project" value="InterPro"/>
</dbReference>
<keyword evidence="10" id="KW-0443">Lipid metabolism</keyword>
<dbReference type="PANTHER" id="PTHR18896">
    <property type="entry name" value="PHOSPHOLIPASE D"/>
    <property type="match status" value="1"/>
</dbReference>
<organism evidence="15 16">
    <name type="scientific">Panicum virgatum</name>
    <name type="common">Blackwell switchgrass</name>
    <dbReference type="NCBI Taxonomy" id="38727"/>
    <lineage>
        <taxon>Eukaryota</taxon>
        <taxon>Viridiplantae</taxon>
        <taxon>Streptophyta</taxon>
        <taxon>Embryophyta</taxon>
        <taxon>Tracheophyta</taxon>
        <taxon>Spermatophyta</taxon>
        <taxon>Magnoliopsida</taxon>
        <taxon>Liliopsida</taxon>
        <taxon>Poales</taxon>
        <taxon>Poaceae</taxon>
        <taxon>PACMAD clade</taxon>
        <taxon>Panicoideae</taxon>
        <taxon>Panicodae</taxon>
        <taxon>Paniceae</taxon>
        <taxon>Panicinae</taxon>
        <taxon>Panicum</taxon>
        <taxon>Panicum sect. Hiantes</taxon>
    </lineage>
</organism>
<evidence type="ECO:0000256" key="12">
    <source>
        <dbReference type="SAM" id="MobiDB-lite"/>
    </source>
</evidence>
<evidence type="ECO:0000313" key="16">
    <source>
        <dbReference type="Proteomes" id="UP000823388"/>
    </source>
</evidence>
<keyword evidence="8 11" id="KW-0106">Calcium</keyword>
<evidence type="ECO:0000256" key="1">
    <source>
        <dbReference type="ARBA" id="ARBA00000798"/>
    </source>
</evidence>
<dbReference type="EMBL" id="CM029038">
    <property type="protein sequence ID" value="KAG2648098.1"/>
    <property type="molecule type" value="Genomic_DNA"/>
</dbReference>
<reference evidence="15" key="1">
    <citation type="submission" date="2020-05" db="EMBL/GenBank/DDBJ databases">
        <title>WGS assembly of Panicum virgatum.</title>
        <authorList>
            <person name="Lovell J.T."/>
            <person name="Jenkins J."/>
            <person name="Shu S."/>
            <person name="Juenger T.E."/>
            <person name="Schmutz J."/>
        </authorList>
    </citation>
    <scope>NUCLEOTIDE SEQUENCE</scope>
    <source>
        <strain evidence="15">AP13</strain>
    </source>
</reference>
<dbReference type="EC" id="3.1.4.4" evidence="4 11"/>
<evidence type="ECO:0000259" key="14">
    <source>
        <dbReference type="PROSITE" id="PS50035"/>
    </source>
</evidence>
<feature type="region of interest" description="Disordered" evidence="12">
    <location>
        <begin position="57"/>
        <end position="94"/>
    </location>
</feature>
<dbReference type="PROSITE" id="PS50004">
    <property type="entry name" value="C2"/>
    <property type="match status" value="1"/>
</dbReference>
<dbReference type="GO" id="GO:0004630">
    <property type="term" value="F:phospholipase D activity"/>
    <property type="evidence" value="ECO:0007669"/>
    <property type="project" value="UniProtKB-EC"/>
</dbReference>
<comment type="catalytic activity">
    <reaction evidence="1 11">
        <text>a 1,2-diacyl-sn-glycero-3-phosphocholine + H2O = a 1,2-diacyl-sn-glycero-3-phosphate + choline + H(+)</text>
        <dbReference type="Rhea" id="RHEA:14445"/>
        <dbReference type="ChEBI" id="CHEBI:15354"/>
        <dbReference type="ChEBI" id="CHEBI:15377"/>
        <dbReference type="ChEBI" id="CHEBI:15378"/>
        <dbReference type="ChEBI" id="CHEBI:57643"/>
        <dbReference type="ChEBI" id="CHEBI:58608"/>
        <dbReference type="EC" id="3.1.4.4"/>
    </reaction>
</comment>
<evidence type="ECO:0000259" key="13">
    <source>
        <dbReference type="PROSITE" id="PS50004"/>
    </source>
</evidence>
<evidence type="ECO:0000256" key="5">
    <source>
        <dbReference type="ARBA" id="ARBA00022723"/>
    </source>
</evidence>
<evidence type="ECO:0000256" key="6">
    <source>
        <dbReference type="ARBA" id="ARBA00022737"/>
    </source>
</evidence>
<dbReference type="InterPro" id="IPR035892">
    <property type="entry name" value="C2_domain_sf"/>
</dbReference>
<dbReference type="Pfam" id="PF00614">
    <property type="entry name" value="PLDc"/>
    <property type="match status" value="1"/>
</dbReference>
<proteinExistence type="inferred from homology"/>
<evidence type="ECO:0000256" key="4">
    <source>
        <dbReference type="ARBA" id="ARBA00012027"/>
    </source>
</evidence>
<dbReference type="SMART" id="SM00239">
    <property type="entry name" value="C2"/>
    <property type="match status" value="1"/>
</dbReference>
<evidence type="ECO:0000256" key="11">
    <source>
        <dbReference type="PIRNR" id="PIRNR036470"/>
    </source>
</evidence>
<evidence type="ECO:0000256" key="9">
    <source>
        <dbReference type="ARBA" id="ARBA00022963"/>
    </source>
</evidence>
<accession>A0A8T0WLV2</accession>
<keyword evidence="9 11" id="KW-0442">Lipid degradation</keyword>
<gene>
    <name evidence="15" type="ORF">PVAP13_1NG050900</name>
</gene>
<evidence type="ECO:0000256" key="8">
    <source>
        <dbReference type="ARBA" id="ARBA00022837"/>
    </source>
</evidence>
<feature type="domain" description="PLD phosphodiesterase" evidence="14">
    <location>
        <begin position="391"/>
        <end position="426"/>
    </location>
</feature>
<dbReference type="SUPFAM" id="SSF49562">
    <property type="entry name" value="C2 domain (Calcium/lipid-binding domain, CaLB)"/>
    <property type="match status" value="1"/>
</dbReference>
<feature type="domain" description="PLD phosphodiesterase" evidence="14">
    <location>
        <begin position="751"/>
        <end position="778"/>
    </location>
</feature>
<feature type="domain" description="C2" evidence="13">
    <location>
        <begin position="56"/>
        <end position="174"/>
    </location>
</feature>